<dbReference type="AlphaFoldDB" id="A0A1H7U6I6"/>
<sequence length="55" mass="6276">MSSSYLVECHDCDFEKVMIGDDFAQWTADKHEDSTNHSVSIRNTTTDRVVYSSSE</sequence>
<feature type="region of interest" description="Disordered" evidence="1">
    <location>
        <begin position="32"/>
        <end position="55"/>
    </location>
</feature>
<dbReference type="EMBL" id="FOAD01000011">
    <property type="protein sequence ID" value="SEL92434.1"/>
    <property type="molecule type" value="Genomic_DNA"/>
</dbReference>
<gene>
    <name evidence="2" type="ORF">SAMN04488691_11186</name>
</gene>
<dbReference type="RefSeq" id="WP_170836950.1">
    <property type="nucleotide sequence ID" value="NZ_FOAD01000011.1"/>
</dbReference>
<accession>A0A1H7U6I6</accession>
<proteinExistence type="predicted"/>
<evidence type="ECO:0000256" key="1">
    <source>
        <dbReference type="SAM" id="MobiDB-lite"/>
    </source>
</evidence>
<dbReference type="OrthoDB" id="284643at2157"/>
<evidence type="ECO:0000313" key="3">
    <source>
        <dbReference type="Proteomes" id="UP000183894"/>
    </source>
</evidence>
<evidence type="ECO:0000313" key="2">
    <source>
        <dbReference type="EMBL" id="SEL92434.1"/>
    </source>
</evidence>
<organism evidence="2 3">
    <name type="scientific">Haloferax larsenii</name>
    <dbReference type="NCBI Taxonomy" id="302484"/>
    <lineage>
        <taxon>Archaea</taxon>
        <taxon>Methanobacteriati</taxon>
        <taxon>Methanobacteriota</taxon>
        <taxon>Stenosarchaea group</taxon>
        <taxon>Halobacteria</taxon>
        <taxon>Halobacteriales</taxon>
        <taxon>Haloferacaceae</taxon>
        <taxon>Haloferax</taxon>
    </lineage>
</organism>
<reference evidence="2 3" key="1">
    <citation type="submission" date="2016-10" db="EMBL/GenBank/DDBJ databases">
        <authorList>
            <person name="de Groot N.N."/>
        </authorList>
    </citation>
    <scope>NUCLEOTIDE SEQUENCE [LARGE SCALE GENOMIC DNA]</scope>
    <source>
        <strain evidence="2 3">CDM_5</strain>
    </source>
</reference>
<name>A0A1H7U6I6_HALLR</name>
<dbReference type="Proteomes" id="UP000183894">
    <property type="component" value="Unassembled WGS sequence"/>
</dbReference>
<feature type="compositionally biased region" description="Polar residues" evidence="1">
    <location>
        <begin position="36"/>
        <end position="55"/>
    </location>
</feature>
<protein>
    <submittedName>
        <fullName evidence="2">Uncharacterized protein</fullName>
    </submittedName>
</protein>